<evidence type="ECO:0000313" key="3">
    <source>
        <dbReference type="EMBL" id="CAD8671917.1"/>
    </source>
</evidence>
<feature type="coiled-coil region" evidence="1">
    <location>
        <begin position="62"/>
        <end position="89"/>
    </location>
</feature>
<evidence type="ECO:0000256" key="2">
    <source>
        <dbReference type="SAM" id="MobiDB-lite"/>
    </source>
</evidence>
<reference evidence="3" key="1">
    <citation type="submission" date="2021-01" db="EMBL/GenBank/DDBJ databases">
        <authorList>
            <person name="Corre E."/>
            <person name="Pelletier E."/>
            <person name="Niang G."/>
            <person name="Scheremetjew M."/>
            <person name="Finn R."/>
            <person name="Kale V."/>
            <person name="Holt S."/>
            <person name="Cochrane G."/>
            <person name="Meng A."/>
            <person name="Brown T."/>
            <person name="Cohen L."/>
        </authorList>
    </citation>
    <scope>NUCLEOTIDE SEQUENCE</scope>
    <source>
        <strain evidence="3">SAG 11-49</strain>
    </source>
</reference>
<name>A0A6T8QGC7_9CHLO</name>
<evidence type="ECO:0000256" key="1">
    <source>
        <dbReference type="SAM" id="Coils"/>
    </source>
</evidence>
<feature type="region of interest" description="Disordered" evidence="2">
    <location>
        <begin position="1"/>
        <end position="52"/>
    </location>
</feature>
<evidence type="ECO:0000313" key="4">
    <source>
        <dbReference type="EMBL" id="CAD8671918.1"/>
    </source>
</evidence>
<keyword evidence="1" id="KW-0175">Coiled coil</keyword>
<sequence length="212" mass="22755">MMHLKCPTHVGPRHQGAGAGALASGRARVPQPTPACVPQRGVHAKAGTGTPSSADELHARLVEHNKQVLAELHARIDQIKAEHDAKIDEIGAQHKASLDQGTTGPEDMGQRMAEFTASLRAQHEASMKKVRAQQEVSMARLWEVEVGQSRAEHQSSASQGLMDNNRSMQELRLESQRLRLMLAAALVVSLLGAAPDSPLGQAVGVIISRITE</sequence>
<accession>A0A6T8QGC7</accession>
<gene>
    <name evidence="3" type="ORF">CLEI1391_LOCUS4983</name>
    <name evidence="4" type="ORF">CLEI1391_LOCUS4984</name>
</gene>
<proteinExistence type="predicted"/>
<organism evidence="3">
    <name type="scientific">Chlamydomonas leiostraca</name>
    <dbReference type="NCBI Taxonomy" id="1034604"/>
    <lineage>
        <taxon>Eukaryota</taxon>
        <taxon>Viridiplantae</taxon>
        <taxon>Chlorophyta</taxon>
        <taxon>core chlorophytes</taxon>
        <taxon>Chlorophyceae</taxon>
        <taxon>CS clade</taxon>
        <taxon>Chlamydomonadales</taxon>
        <taxon>Chlamydomonadaceae</taxon>
        <taxon>Chlamydomonas</taxon>
    </lineage>
</organism>
<dbReference type="AlphaFoldDB" id="A0A6T8QGC7"/>
<dbReference type="EMBL" id="HBFB01008816">
    <property type="protein sequence ID" value="CAD8671918.1"/>
    <property type="molecule type" value="Transcribed_RNA"/>
</dbReference>
<dbReference type="EMBL" id="HBFB01008815">
    <property type="protein sequence ID" value="CAD8671917.1"/>
    <property type="molecule type" value="Transcribed_RNA"/>
</dbReference>
<protein>
    <submittedName>
        <fullName evidence="3">Uncharacterized protein</fullName>
    </submittedName>
</protein>